<proteinExistence type="inferred from homology"/>
<dbReference type="InterPro" id="IPR051010">
    <property type="entry name" value="BCAA_transport"/>
</dbReference>
<feature type="signal peptide" evidence="4">
    <location>
        <begin position="1"/>
        <end position="25"/>
    </location>
</feature>
<dbReference type="InterPro" id="IPR028081">
    <property type="entry name" value="Leu-bd"/>
</dbReference>
<dbReference type="PANTHER" id="PTHR30483">
    <property type="entry name" value="LEUCINE-SPECIFIC-BINDING PROTEIN"/>
    <property type="match status" value="1"/>
</dbReference>
<accession>A0ABN1GTZ2</accession>
<sequence>MRARRTVAALAAAVALLASGCGTRASEEEIQAGVGGGPVELDQSALDQLREAGAGTGGLPGAPAPAAGPADAGTDAVPGTVPQPGSGTAPGTDSPGSSGTAGAPSTSAPAASVGTGSTGGACTKPGAPLHIGQVGSFSGVFGPLVGSARTGFAVWVKHVNASGGLACHPIVLHAADDGGDPSRGSALVGEMVTKYKVQAFVGMVSMALSGMVGAIERTKLPVIGGDVVSDPWFAHPQFFPQGGGLRAIVDGALRQAVGEGRTVHGLLYCVEVGVCGSVAKMVPERAKVAGAKLVYSSPVSLTQTDFTAQCQNAKNAGVQAFGMAVDGSAIARVARSCAALNYFPQFVTGGPVVSNEQAKDPGIRRNTMSTASANAPWFRTDTPGQREYADALKRYAPGFEVDGPSMLAWAAGKLFEATIERLGDAARDAPVTTADIVTGLGRIKNETLDGLSPPITFTPGQKAAPDIPCVFFALDSEKGWTAPNSKYVCTKVDR</sequence>
<gene>
    <name evidence="6" type="ORF">GCM10009547_22480</name>
</gene>
<dbReference type="SUPFAM" id="SSF53822">
    <property type="entry name" value="Periplasmic binding protein-like I"/>
    <property type="match status" value="1"/>
</dbReference>
<dbReference type="PANTHER" id="PTHR30483:SF6">
    <property type="entry name" value="PERIPLASMIC BINDING PROTEIN OF ABC TRANSPORTER FOR NATURAL AMINO ACIDS"/>
    <property type="match status" value="1"/>
</dbReference>
<feature type="region of interest" description="Disordered" evidence="3">
    <location>
        <begin position="52"/>
        <end position="119"/>
    </location>
</feature>
<dbReference type="Gene3D" id="3.40.50.2300">
    <property type="match status" value="2"/>
</dbReference>
<protein>
    <recommendedName>
        <fullName evidence="5">Leucine-binding protein domain-containing protein</fullName>
    </recommendedName>
</protein>
<evidence type="ECO:0000256" key="4">
    <source>
        <dbReference type="SAM" id="SignalP"/>
    </source>
</evidence>
<feature type="compositionally biased region" description="Low complexity" evidence="3">
    <location>
        <begin position="64"/>
        <end position="115"/>
    </location>
</feature>
<feature type="domain" description="Leucine-binding protein" evidence="5">
    <location>
        <begin position="128"/>
        <end position="431"/>
    </location>
</feature>
<keyword evidence="2 4" id="KW-0732">Signal</keyword>
<dbReference type="RefSeq" id="WP_344604685.1">
    <property type="nucleotide sequence ID" value="NZ_BAAAHE010000016.1"/>
</dbReference>
<dbReference type="InterPro" id="IPR028082">
    <property type="entry name" value="Peripla_BP_I"/>
</dbReference>
<organism evidence="6 7">
    <name type="scientific">Sporichthya brevicatena</name>
    <dbReference type="NCBI Taxonomy" id="171442"/>
    <lineage>
        <taxon>Bacteria</taxon>
        <taxon>Bacillati</taxon>
        <taxon>Actinomycetota</taxon>
        <taxon>Actinomycetes</taxon>
        <taxon>Sporichthyales</taxon>
        <taxon>Sporichthyaceae</taxon>
        <taxon>Sporichthya</taxon>
    </lineage>
</organism>
<evidence type="ECO:0000259" key="5">
    <source>
        <dbReference type="Pfam" id="PF13458"/>
    </source>
</evidence>
<comment type="caution">
    <text evidence="6">The sequence shown here is derived from an EMBL/GenBank/DDBJ whole genome shotgun (WGS) entry which is preliminary data.</text>
</comment>
<reference evidence="6 7" key="1">
    <citation type="journal article" date="2019" name="Int. J. Syst. Evol. Microbiol.">
        <title>The Global Catalogue of Microorganisms (GCM) 10K type strain sequencing project: providing services to taxonomists for standard genome sequencing and annotation.</title>
        <authorList>
            <consortium name="The Broad Institute Genomics Platform"/>
            <consortium name="The Broad Institute Genome Sequencing Center for Infectious Disease"/>
            <person name="Wu L."/>
            <person name="Ma J."/>
        </authorList>
    </citation>
    <scope>NUCLEOTIDE SEQUENCE [LARGE SCALE GENOMIC DNA]</scope>
    <source>
        <strain evidence="6 7">JCM 10671</strain>
    </source>
</reference>
<keyword evidence="7" id="KW-1185">Reference proteome</keyword>
<feature type="chain" id="PRO_5045783922" description="Leucine-binding protein domain-containing protein" evidence="4">
    <location>
        <begin position="26"/>
        <end position="494"/>
    </location>
</feature>
<evidence type="ECO:0000256" key="2">
    <source>
        <dbReference type="ARBA" id="ARBA00022729"/>
    </source>
</evidence>
<name>A0ABN1GTZ2_9ACTN</name>
<dbReference type="Pfam" id="PF13458">
    <property type="entry name" value="Peripla_BP_6"/>
    <property type="match status" value="1"/>
</dbReference>
<evidence type="ECO:0000313" key="7">
    <source>
        <dbReference type="Proteomes" id="UP001500957"/>
    </source>
</evidence>
<comment type="similarity">
    <text evidence="1">Belongs to the leucine-binding protein family.</text>
</comment>
<evidence type="ECO:0000256" key="1">
    <source>
        <dbReference type="ARBA" id="ARBA00010062"/>
    </source>
</evidence>
<evidence type="ECO:0000256" key="3">
    <source>
        <dbReference type="SAM" id="MobiDB-lite"/>
    </source>
</evidence>
<evidence type="ECO:0000313" key="6">
    <source>
        <dbReference type="EMBL" id="GAA0619511.1"/>
    </source>
</evidence>
<dbReference type="PROSITE" id="PS51257">
    <property type="entry name" value="PROKAR_LIPOPROTEIN"/>
    <property type="match status" value="1"/>
</dbReference>
<dbReference type="Proteomes" id="UP001500957">
    <property type="component" value="Unassembled WGS sequence"/>
</dbReference>
<dbReference type="EMBL" id="BAAAHE010000016">
    <property type="protein sequence ID" value="GAA0619511.1"/>
    <property type="molecule type" value="Genomic_DNA"/>
</dbReference>